<accession>A0A518K4Z0</accession>
<keyword evidence="2" id="KW-1185">Reference proteome</keyword>
<dbReference type="Gene3D" id="6.10.140.1340">
    <property type="match status" value="1"/>
</dbReference>
<evidence type="ECO:0000313" key="2">
    <source>
        <dbReference type="Proteomes" id="UP000316426"/>
    </source>
</evidence>
<dbReference type="KEGG" id="bmei:Spa11_10450"/>
<protein>
    <recommendedName>
        <fullName evidence="3">DUF2892 domain-containing protein</fullName>
    </recommendedName>
</protein>
<evidence type="ECO:0000313" key="1">
    <source>
        <dbReference type="EMBL" id="QDV72862.1"/>
    </source>
</evidence>
<dbReference type="EMBL" id="CP036349">
    <property type="protein sequence ID" value="QDV72862.1"/>
    <property type="molecule type" value="Genomic_DNA"/>
</dbReference>
<gene>
    <name evidence="1" type="ORF">Spa11_10450</name>
</gene>
<organism evidence="1 2">
    <name type="scientific">Botrimarina mediterranea</name>
    <dbReference type="NCBI Taxonomy" id="2528022"/>
    <lineage>
        <taxon>Bacteria</taxon>
        <taxon>Pseudomonadati</taxon>
        <taxon>Planctomycetota</taxon>
        <taxon>Planctomycetia</taxon>
        <taxon>Pirellulales</taxon>
        <taxon>Lacipirellulaceae</taxon>
        <taxon>Botrimarina</taxon>
    </lineage>
</organism>
<name>A0A518K4Z0_9BACT</name>
<evidence type="ECO:0008006" key="3">
    <source>
        <dbReference type="Google" id="ProtNLM"/>
    </source>
</evidence>
<reference evidence="1 2" key="1">
    <citation type="submission" date="2019-02" db="EMBL/GenBank/DDBJ databases">
        <title>Deep-cultivation of Planctomycetes and their phenomic and genomic characterization uncovers novel biology.</title>
        <authorList>
            <person name="Wiegand S."/>
            <person name="Jogler M."/>
            <person name="Boedeker C."/>
            <person name="Pinto D."/>
            <person name="Vollmers J."/>
            <person name="Rivas-Marin E."/>
            <person name="Kohn T."/>
            <person name="Peeters S.H."/>
            <person name="Heuer A."/>
            <person name="Rast P."/>
            <person name="Oberbeckmann S."/>
            <person name="Bunk B."/>
            <person name="Jeske O."/>
            <person name="Meyerdierks A."/>
            <person name="Storesund J.E."/>
            <person name="Kallscheuer N."/>
            <person name="Luecker S."/>
            <person name="Lage O.M."/>
            <person name="Pohl T."/>
            <person name="Merkel B.J."/>
            <person name="Hornburger P."/>
            <person name="Mueller R.-W."/>
            <person name="Bruemmer F."/>
            <person name="Labrenz M."/>
            <person name="Spormann A.M."/>
            <person name="Op den Camp H."/>
            <person name="Overmann J."/>
            <person name="Amann R."/>
            <person name="Jetten M.S.M."/>
            <person name="Mascher T."/>
            <person name="Medema M.H."/>
            <person name="Devos D.P."/>
            <person name="Kaster A.-K."/>
            <person name="Ovreas L."/>
            <person name="Rohde M."/>
            <person name="Galperin M.Y."/>
            <person name="Jogler C."/>
        </authorList>
    </citation>
    <scope>NUCLEOTIDE SEQUENCE [LARGE SCALE GENOMIC DNA]</scope>
    <source>
        <strain evidence="1 2">Spa11</strain>
    </source>
</reference>
<sequence length="152" mass="17152">MIPSSSERVPEHTCQSVNRSIRQQAEQRVRDLRHASAAEIDQRLAELDHEWDIERTLEANAATLAFTGSLLAVTKDRRWAFLPLAVTGFLLQHAVQGWCPPLPVLRRLGFRTMYEIDQERQALLELRGDSMAIPTPAIKPHQSPTPRQPAGV</sequence>
<dbReference type="AlphaFoldDB" id="A0A518K4Z0"/>
<dbReference type="Proteomes" id="UP000316426">
    <property type="component" value="Chromosome"/>
</dbReference>
<dbReference type="RefSeq" id="WP_145108861.1">
    <property type="nucleotide sequence ID" value="NZ_CP036349.1"/>
</dbReference>
<proteinExistence type="predicted"/>